<dbReference type="EMBL" id="QWIK01001658">
    <property type="protein sequence ID" value="RMX93190.1"/>
    <property type="molecule type" value="Genomic_DNA"/>
</dbReference>
<dbReference type="Pfam" id="PF26639">
    <property type="entry name" value="Het-6_barrel"/>
    <property type="match status" value="1"/>
</dbReference>
<dbReference type="Proteomes" id="UP000271337">
    <property type="component" value="Unassembled WGS sequence"/>
</dbReference>
<dbReference type="Pfam" id="PF06985">
    <property type="entry name" value="HET"/>
    <property type="match status" value="1"/>
</dbReference>
<feature type="domain" description="Heterokaryon incompatibility" evidence="2">
    <location>
        <begin position="73"/>
        <end position="231"/>
    </location>
</feature>
<feature type="region of interest" description="Disordered" evidence="1">
    <location>
        <begin position="1"/>
        <end position="33"/>
    </location>
</feature>
<dbReference type="VEuPathDB" id="FungiDB:BTJ68_14347"/>
<evidence type="ECO:0000313" key="4">
    <source>
        <dbReference type="EMBL" id="RMX93190.1"/>
    </source>
</evidence>
<dbReference type="EMBL" id="QWIM01000918">
    <property type="protein sequence ID" value="RMY29855.1"/>
    <property type="molecule type" value="Genomic_DNA"/>
</dbReference>
<evidence type="ECO:0000313" key="5">
    <source>
        <dbReference type="EMBL" id="RMY11467.1"/>
    </source>
</evidence>
<evidence type="ECO:0000313" key="7">
    <source>
        <dbReference type="Proteomes" id="UP000271337"/>
    </source>
</evidence>
<dbReference type="Proteomes" id="UP000281245">
    <property type="component" value="Unassembled WGS sequence"/>
</dbReference>
<dbReference type="Proteomes" id="UP000282582">
    <property type="component" value="Unassembled WGS sequence"/>
</dbReference>
<organism evidence="3 9">
    <name type="scientific">Hortaea werneckii</name>
    <name type="common">Black yeast</name>
    <name type="synonym">Cladosporium werneckii</name>
    <dbReference type="NCBI Taxonomy" id="91943"/>
    <lineage>
        <taxon>Eukaryota</taxon>
        <taxon>Fungi</taxon>
        <taxon>Dikarya</taxon>
        <taxon>Ascomycota</taxon>
        <taxon>Pezizomycotina</taxon>
        <taxon>Dothideomycetes</taxon>
        <taxon>Dothideomycetidae</taxon>
        <taxon>Mycosphaerellales</taxon>
        <taxon>Teratosphaeriaceae</taxon>
        <taxon>Hortaea</taxon>
    </lineage>
</organism>
<dbReference type="PANTHER" id="PTHR24148:SF82">
    <property type="entry name" value="HETEROKARYON INCOMPATIBILITY DOMAIN-CONTAINING PROTEIN"/>
    <property type="match status" value="1"/>
</dbReference>
<dbReference type="Proteomes" id="UP000276864">
    <property type="component" value="Unassembled WGS sequence"/>
</dbReference>
<sequence length="625" mass="70366">MDDQLPSLPQGQDTPLDRTVHGTNHSKNPYQPLDNESLEIRLLTVYPATDPSEVPVKCSLSHANLGKEPKPEYETISYTWGKSMERKTILVDDFSLEVPVSAERAIRRMRLRDQKRVLWIDAICVNQADTSERNHQVGLMAEIYSNTTQGLIWLGEADDSTEKALESINDACAELGAKTQDSHDLYAEVIGRTSPLLDPRLLDPLGFAPDFAALVLFFQIPWFTRRWVIQEALLAPSSQCIIGNLEISWANTLWGAFRIIDKARLLPGYVGFAQAAISVISIWGMAGGMQAGEHLSLEYIMSSSLGSKVGDERDTIYALLGLWLKLQHQTKPHPLLAPDYHKSPEAAICDATRYIAAVDKDLFYLCSIHHRRDPDPLEKRLPSWAALWHIEDDATCDPVHLPACYNAHGQCWRRHFRPPSEESSRILSVKGKKVEHVRAVIKVIEAGYTPGQVVAIIEQLESTLSSFNQQDSELNSSSRLEEVLIAGATISRERATEDFSVRIYAEWRKYLRQEIWPPGWWTIDECEATTLRKVAEYHQAFLNTCCNRIFFITDSGRLGVGPQTLKEDDLVAILYGCDLPAILRRYPNSDRHEFIGTAYIGGIMDGEAVEEAEARGIEDVTFHLQ</sequence>
<dbReference type="InterPro" id="IPR052895">
    <property type="entry name" value="HetReg/Transcr_Mod"/>
</dbReference>
<comment type="caution">
    <text evidence="3">The sequence shown here is derived from an EMBL/GenBank/DDBJ whole genome shotgun (WGS) entry which is preliminary data.</text>
</comment>
<proteinExistence type="predicted"/>
<name>A0A3M6WC03_HORWE</name>
<protein>
    <recommendedName>
        <fullName evidence="2">Heterokaryon incompatibility domain-containing protein</fullName>
    </recommendedName>
</protein>
<evidence type="ECO:0000313" key="8">
    <source>
        <dbReference type="Proteomes" id="UP000276864"/>
    </source>
</evidence>
<evidence type="ECO:0000256" key="1">
    <source>
        <dbReference type="SAM" id="MobiDB-lite"/>
    </source>
</evidence>
<evidence type="ECO:0000313" key="10">
    <source>
        <dbReference type="Proteomes" id="UP000282582"/>
    </source>
</evidence>
<evidence type="ECO:0000313" key="9">
    <source>
        <dbReference type="Proteomes" id="UP000281245"/>
    </source>
</evidence>
<dbReference type="PANTHER" id="PTHR24148">
    <property type="entry name" value="ANKYRIN REPEAT DOMAIN-CONTAINING PROTEIN 39 HOMOLOG-RELATED"/>
    <property type="match status" value="1"/>
</dbReference>
<reference evidence="7 8" key="1">
    <citation type="journal article" date="2018" name="BMC Genomics">
        <title>Genomic evidence for intraspecific hybridization in a clonal and extremely halotolerant yeast.</title>
        <authorList>
            <person name="Gostincar C."/>
            <person name="Stajich J.E."/>
            <person name="Zupancic J."/>
            <person name="Zalar P."/>
            <person name="Gunde-Cimerman N."/>
        </authorList>
    </citation>
    <scope>NUCLEOTIDE SEQUENCE [LARGE SCALE GENOMIC DNA]</scope>
    <source>
        <strain evidence="6 8">EXF-6651</strain>
        <strain evidence="4 10">EXF-6654</strain>
        <strain evidence="3 9">EXF-6656</strain>
        <strain evidence="5 7">EXF-6669</strain>
    </source>
</reference>
<dbReference type="InterPro" id="IPR010730">
    <property type="entry name" value="HET"/>
</dbReference>
<gene>
    <name evidence="6" type="ORF">D0866_08403</name>
    <name evidence="5" type="ORF">D0867_08071</name>
    <name evidence="4" type="ORF">D0868_12989</name>
    <name evidence="3" type="ORF">D0869_11050</name>
</gene>
<accession>A0A3M6WC03</accession>
<evidence type="ECO:0000259" key="2">
    <source>
        <dbReference type="Pfam" id="PF06985"/>
    </source>
</evidence>
<dbReference type="EMBL" id="QWIL01000881">
    <property type="protein sequence ID" value="RMY11467.1"/>
    <property type="molecule type" value="Genomic_DNA"/>
</dbReference>
<dbReference type="EMBL" id="QWIJ01001176">
    <property type="protein sequence ID" value="RMX76072.1"/>
    <property type="molecule type" value="Genomic_DNA"/>
</dbReference>
<dbReference type="OrthoDB" id="3553147at2759"/>
<dbReference type="AlphaFoldDB" id="A0A3M6WC03"/>
<evidence type="ECO:0000313" key="3">
    <source>
        <dbReference type="EMBL" id="RMX76072.1"/>
    </source>
</evidence>
<evidence type="ECO:0000313" key="6">
    <source>
        <dbReference type="EMBL" id="RMY29855.1"/>
    </source>
</evidence>